<keyword evidence="1" id="KW-0808">Transferase</keyword>
<accession>A0A2G3PPD1</accession>
<dbReference type="Pfam" id="PF03861">
    <property type="entry name" value="ANTAR"/>
    <property type="match status" value="1"/>
</dbReference>
<dbReference type="GO" id="GO:0003723">
    <property type="term" value="F:RNA binding"/>
    <property type="evidence" value="ECO:0007669"/>
    <property type="project" value="InterPro"/>
</dbReference>
<dbReference type="Pfam" id="PF13185">
    <property type="entry name" value="GAF_2"/>
    <property type="match status" value="1"/>
</dbReference>
<feature type="domain" description="ANTAR" evidence="5">
    <location>
        <begin position="167"/>
        <end position="228"/>
    </location>
</feature>
<evidence type="ECO:0000256" key="4">
    <source>
        <dbReference type="ARBA" id="ARBA00023163"/>
    </source>
</evidence>
<evidence type="ECO:0000259" key="5">
    <source>
        <dbReference type="PROSITE" id="PS50921"/>
    </source>
</evidence>
<protein>
    <recommendedName>
        <fullName evidence="5">ANTAR domain-containing protein</fullName>
    </recommendedName>
</protein>
<dbReference type="InterPro" id="IPR036388">
    <property type="entry name" value="WH-like_DNA-bd_sf"/>
</dbReference>
<comment type="caution">
    <text evidence="6">The sequence shown here is derived from an EMBL/GenBank/DDBJ whole genome shotgun (WGS) entry which is preliminary data.</text>
</comment>
<dbReference type="RefSeq" id="WP_099382279.1">
    <property type="nucleotide sequence ID" value="NZ_PEBD01000005.1"/>
</dbReference>
<evidence type="ECO:0000256" key="3">
    <source>
        <dbReference type="ARBA" id="ARBA00023015"/>
    </source>
</evidence>
<dbReference type="Proteomes" id="UP000225108">
    <property type="component" value="Unassembled WGS sequence"/>
</dbReference>
<dbReference type="PIRSF" id="PIRSF036625">
    <property type="entry name" value="GAF_ANTAR"/>
    <property type="match status" value="1"/>
</dbReference>
<evidence type="ECO:0000256" key="1">
    <source>
        <dbReference type="ARBA" id="ARBA00022679"/>
    </source>
</evidence>
<dbReference type="InterPro" id="IPR029016">
    <property type="entry name" value="GAF-like_dom_sf"/>
</dbReference>
<dbReference type="Gene3D" id="3.30.450.40">
    <property type="match status" value="1"/>
</dbReference>
<evidence type="ECO:0000313" key="7">
    <source>
        <dbReference type="Proteomes" id="UP000225108"/>
    </source>
</evidence>
<dbReference type="InterPro" id="IPR003018">
    <property type="entry name" value="GAF"/>
</dbReference>
<evidence type="ECO:0000256" key="2">
    <source>
        <dbReference type="ARBA" id="ARBA00022777"/>
    </source>
</evidence>
<proteinExistence type="predicted"/>
<dbReference type="InterPro" id="IPR005561">
    <property type="entry name" value="ANTAR"/>
</dbReference>
<reference evidence="6 7" key="1">
    <citation type="submission" date="2017-10" db="EMBL/GenBank/DDBJ databases">
        <title>The draft genome sequence of Williamsia sp. BULT 1.1 isolated from the semi-arid grassland soils from South Africa.</title>
        <authorList>
            <person name="Kabwe M.H."/>
            <person name="Govender N."/>
            <person name="Mutseka Lunga P."/>
            <person name="Vikram S."/>
            <person name="Makhalanyane T.P."/>
        </authorList>
    </citation>
    <scope>NUCLEOTIDE SEQUENCE [LARGE SCALE GENOMIC DNA]</scope>
    <source>
        <strain evidence="6 7">BULT 1.1</strain>
    </source>
</reference>
<keyword evidence="3" id="KW-0805">Transcription regulation</keyword>
<dbReference type="InterPro" id="IPR011006">
    <property type="entry name" value="CheY-like_superfamily"/>
</dbReference>
<dbReference type="InterPro" id="IPR012074">
    <property type="entry name" value="GAF_ANTAR"/>
</dbReference>
<dbReference type="SUPFAM" id="SSF55781">
    <property type="entry name" value="GAF domain-like"/>
    <property type="match status" value="1"/>
</dbReference>
<dbReference type="AlphaFoldDB" id="A0A2G3PPD1"/>
<keyword evidence="4" id="KW-0804">Transcription</keyword>
<gene>
    <name evidence="6" type="ORF">CSW57_07910</name>
</gene>
<evidence type="ECO:0000313" key="6">
    <source>
        <dbReference type="EMBL" id="PHV67593.1"/>
    </source>
</evidence>
<dbReference type="PROSITE" id="PS50921">
    <property type="entry name" value="ANTAR"/>
    <property type="match status" value="1"/>
</dbReference>
<keyword evidence="2" id="KW-0418">Kinase</keyword>
<name>A0A2G3PPD1_WILMA</name>
<dbReference type="SMART" id="SM01012">
    <property type="entry name" value="ANTAR"/>
    <property type="match status" value="1"/>
</dbReference>
<organism evidence="6 7">
    <name type="scientific">Williamsia marianensis</name>
    <dbReference type="NCBI Taxonomy" id="85044"/>
    <lineage>
        <taxon>Bacteria</taxon>
        <taxon>Bacillati</taxon>
        <taxon>Actinomycetota</taxon>
        <taxon>Actinomycetes</taxon>
        <taxon>Mycobacteriales</taxon>
        <taxon>Nocardiaceae</taxon>
        <taxon>Williamsia</taxon>
    </lineage>
</organism>
<dbReference type="GO" id="GO:0016301">
    <property type="term" value="F:kinase activity"/>
    <property type="evidence" value="ECO:0007669"/>
    <property type="project" value="UniProtKB-KW"/>
</dbReference>
<dbReference type="EMBL" id="PEBD01000005">
    <property type="protein sequence ID" value="PHV67593.1"/>
    <property type="molecule type" value="Genomic_DNA"/>
</dbReference>
<dbReference type="SUPFAM" id="SSF52172">
    <property type="entry name" value="CheY-like"/>
    <property type="match status" value="1"/>
</dbReference>
<dbReference type="Gene3D" id="1.10.10.10">
    <property type="entry name" value="Winged helix-like DNA-binding domain superfamily/Winged helix DNA-binding domain"/>
    <property type="match status" value="1"/>
</dbReference>
<sequence length="236" mass="25680">MTNQTDDARSVHAAIAELARQLHASEQRDLQGVLANVAEGAVSNVPGAEYAGITVTTNRDTMTTQVATDPIAELHNDIQIKHGQGPCLVAAWDQPVVRVNDLTSETRWPAYAADAVALTPFRSLMSFRLYTHSETLGSLTLYSRAPLAFTEESEEIGQVYAAHAAVAWAATERGSQFMSALASRDIIGQAKGMIMERFDIDAVQAFELLRKLSQDTNTPLARLAADLVHKDHPPKQ</sequence>